<dbReference type="InterPro" id="IPR030868">
    <property type="entry name" value="MqnA"/>
</dbReference>
<dbReference type="PANTHER" id="PTHR37690">
    <property type="entry name" value="CHORISMATE DEHYDRATASE"/>
    <property type="match status" value="1"/>
</dbReference>
<comment type="catalytic activity">
    <reaction evidence="4">
        <text>chorismate = 3-[(1-carboxyvinyl)-oxy]benzoate + H2O</text>
        <dbReference type="Rhea" id="RHEA:40051"/>
        <dbReference type="ChEBI" id="CHEBI:15377"/>
        <dbReference type="ChEBI" id="CHEBI:29748"/>
        <dbReference type="ChEBI" id="CHEBI:76981"/>
        <dbReference type="EC" id="4.2.1.151"/>
    </reaction>
</comment>
<dbReference type="UniPathway" id="UPA00079"/>
<evidence type="ECO:0000313" key="6">
    <source>
        <dbReference type="Proteomes" id="UP000505355"/>
    </source>
</evidence>
<dbReference type="Proteomes" id="UP000505355">
    <property type="component" value="Chromosome"/>
</dbReference>
<keyword evidence="3 4" id="KW-0456">Lyase</keyword>
<evidence type="ECO:0000256" key="1">
    <source>
        <dbReference type="ARBA" id="ARBA00004863"/>
    </source>
</evidence>
<dbReference type="GO" id="GO:0009234">
    <property type="term" value="P:menaquinone biosynthetic process"/>
    <property type="evidence" value="ECO:0007669"/>
    <property type="project" value="UniProtKB-UniRule"/>
</dbReference>
<gene>
    <name evidence="4" type="primary">mqnA</name>
    <name evidence="5" type="ORF">HQ865_09360</name>
</gene>
<sequence>MDKVKISAVSYTNTQPFIYGITHSDIIDQIDLSLDIPADCAQKLIDNQVDIGLIPVAATVNMPYWEIVSDYCIGANGPVNSVFIFSNCEIHEVKTLQLDPESRSSNNLARVLLKNHWQVTPQLIVNAPDYAHSDDPDTAFVQIGDRTFDKKGKYAYTYDLAEVWKEFTGLPFVFAAWIANKPIPQEFTAEFSKALKHGLDNRKTVIANLPARADFDLDDYLMHKLDFDLDADKVKALHLFIDYIKKLN</sequence>
<keyword evidence="6" id="KW-1185">Reference proteome</keyword>
<proteinExistence type="inferred from homology"/>
<dbReference type="KEGG" id="mmab:HQ865_09360"/>
<dbReference type="AlphaFoldDB" id="A0A7D4TMD6"/>
<dbReference type="CDD" id="cd13634">
    <property type="entry name" value="PBP2_Sco4506"/>
    <property type="match status" value="1"/>
</dbReference>
<protein>
    <recommendedName>
        <fullName evidence="4">Chorismate dehydratase</fullName>
        <ecNumber evidence="4">4.2.1.151</ecNumber>
    </recommendedName>
    <alternativeName>
        <fullName evidence="4">Menaquinone biosynthetic enzyme MqnA</fullName>
    </alternativeName>
</protein>
<comment type="function">
    <text evidence="4">Catalyzes the dehydration of chorismate into 3-[(1-carboxyvinyl)oxy]benzoate, a step in the biosynthesis of menaquinone (MK, vitamin K2).</text>
</comment>
<evidence type="ECO:0000256" key="3">
    <source>
        <dbReference type="ARBA" id="ARBA00023239"/>
    </source>
</evidence>
<dbReference type="InterPro" id="IPR003773">
    <property type="entry name" value="Menaquinone_biosynth"/>
</dbReference>
<comment type="pathway">
    <text evidence="1 4">Quinol/quinone metabolism; menaquinone biosynthesis.</text>
</comment>
<dbReference type="SUPFAM" id="SSF53850">
    <property type="entry name" value="Periplasmic binding protein-like II"/>
    <property type="match status" value="1"/>
</dbReference>
<dbReference type="Gene3D" id="3.40.190.10">
    <property type="entry name" value="Periplasmic binding protein-like II"/>
    <property type="match status" value="2"/>
</dbReference>
<accession>A0A7D4TMD6</accession>
<evidence type="ECO:0000256" key="2">
    <source>
        <dbReference type="ARBA" id="ARBA00022428"/>
    </source>
</evidence>
<reference evidence="5 6" key="1">
    <citation type="submission" date="2020-05" db="EMBL/GenBank/DDBJ databases">
        <title>Mucilaginibacter mali sp. nov.</title>
        <authorList>
            <person name="Kim H.S."/>
            <person name="Lee K.C."/>
            <person name="Suh M.K."/>
            <person name="Kim J.-S."/>
            <person name="Han K.-I."/>
            <person name="Eom M.K."/>
            <person name="Shin Y.K."/>
            <person name="Lee J.-S."/>
        </authorList>
    </citation>
    <scope>NUCLEOTIDE SEQUENCE [LARGE SCALE GENOMIC DNA]</scope>
    <source>
        <strain evidence="5 6">G2-14</strain>
    </source>
</reference>
<dbReference type="PANTHER" id="PTHR37690:SF1">
    <property type="entry name" value="CHORISMATE DEHYDRATASE"/>
    <property type="match status" value="1"/>
</dbReference>
<dbReference type="GO" id="GO:0016836">
    <property type="term" value="F:hydro-lyase activity"/>
    <property type="evidence" value="ECO:0007669"/>
    <property type="project" value="UniProtKB-UniRule"/>
</dbReference>
<keyword evidence="2 4" id="KW-0474">Menaquinone biosynthesis</keyword>
<name>A0A7D4TMD6_9SPHI</name>
<organism evidence="5 6">
    <name type="scientific">Mucilaginibacter mali</name>
    <dbReference type="NCBI Taxonomy" id="2740462"/>
    <lineage>
        <taxon>Bacteria</taxon>
        <taxon>Pseudomonadati</taxon>
        <taxon>Bacteroidota</taxon>
        <taxon>Sphingobacteriia</taxon>
        <taxon>Sphingobacteriales</taxon>
        <taxon>Sphingobacteriaceae</taxon>
        <taxon>Mucilaginibacter</taxon>
    </lineage>
</organism>
<dbReference type="HAMAP" id="MF_00995">
    <property type="entry name" value="MqnA"/>
    <property type="match status" value="1"/>
</dbReference>
<dbReference type="Pfam" id="PF02621">
    <property type="entry name" value="VitK2_biosynth"/>
    <property type="match status" value="1"/>
</dbReference>
<dbReference type="EMBL" id="CP054139">
    <property type="protein sequence ID" value="QKJ29953.1"/>
    <property type="molecule type" value="Genomic_DNA"/>
</dbReference>
<evidence type="ECO:0000256" key="4">
    <source>
        <dbReference type="HAMAP-Rule" id="MF_00995"/>
    </source>
</evidence>
<evidence type="ECO:0000313" key="5">
    <source>
        <dbReference type="EMBL" id="QKJ29953.1"/>
    </source>
</evidence>
<comment type="similarity">
    <text evidence="4">Belongs to the MqnA/MqnD family. MqnA subfamily.</text>
</comment>
<dbReference type="EC" id="4.2.1.151" evidence="4"/>
<dbReference type="RefSeq" id="WP_173414643.1">
    <property type="nucleotide sequence ID" value="NZ_CP054139.1"/>
</dbReference>